<dbReference type="Gene3D" id="1.10.600.10">
    <property type="entry name" value="Farnesyl Diphosphate Synthase"/>
    <property type="match status" value="2"/>
</dbReference>
<feature type="domain" description="Terpene synthase metal-binding" evidence="6">
    <location>
        <begin position="287"/>
        <end position="455"/>
    </location>
</feature>
<keyword evidence="4" id="KW-0456">Lyase</keyword>
<sequence length="511" mass="58078">MSSSSSLPLHQSAAAAAAAHQKKATSGAAADCVSSVSFPGTVWGDGFLDKIDMSFQAKDRYPNHEILKEEVRKMLTNEVKSTGDEEAIIADKLRLVDAVQRLGIGYHFEPEIEKSLEKVYDMGEDLFTNIDDKGTDLHHAALRFRLLRQQGFPASQDGFRKLKNSEGRFKEWVSRDMQGLLSLYEAAHLAFNGEDILDEALIFATKNLKSPSIIQHNTNPNSFQKQIDFALRFPAWKCVPRSLARHSIDFYSEDTSQNQKLLMFAKMDFNMVQNLHQQELYEISGMNVRALQELPYRMKKTYRLILDLYDEVESEIGKSGPTFPVDYAKGELKKLCRAYLLEIRWRAESKVPTLEEYMITAHISCAMSITATSNFIGMGPEIAIREAFEWVTNESKLMKACSVIGRLQNDIFSHECEQNRSHPASAVECYMKQHGATEEEAVEFLWKKIHNAWKDIAEEYQKPTPLPVALTDRLLNLARSFNLFYENGDGYTNSHLVKDHLTSMLIDPVPL</sequence>
<evidence type="ECO:0000256" key="4">
    <source>
        <dbReference type="ARBA" id="ARBA00023239"/>
    </source>
</evidence>
<reference evidence="7" key="1">
    <citation type="submission" date="2022-08" db="EMBL/GenBank/DDBJ databases">
        <authorList>
            <person name="Gutierrez-Valencia J."/>
        </authorList>
    </citation>
    <scope>NUCLEOTIDE SEQUENCE</scope>
</reference>
<evidence type="ECO:0000256" key="1">
    <source>
        <dbReference type="ARBA" id="ARBA00001946"/>
    </source>
</evidence>
<dbReference type="Pfam" id="PF01397">
    <property type="entry name" value="Terpene_synth"/>
    <property type="match status" value="1"/>
</dbReference>
<feature type="domain" description="Terpene synthase N-terminal" evidence="5">
    <location>
        <begin position="43"/>
        <end position="231"/>
    </location>
</feature>
<dbReference type="InterPro" id="IPR044814">
    <property type="entry name" value="Terpene_cyclase_plant_C1"/>
</dbReference>
<dbReference type="InterPro" id="IPR050148">
    <property type="entry name" value="Terpene_synthase-like"/>
</dbReference>
<dbReference type="InterPro" id="IPR008949">
    <property type="entry name" value="Isoprenoid_synthase_dom_sf"/>
</dbReference>
<dbReference type="PANTHER" id="PTHR31225">
    <property type="entry name" value="OS04G0344100 PROTEIN-RELATED"/>
    <property type="match status" value="1"/>
</dbReference>
<evidence type="ECO:0000313" key="8">
    <source>
        <dbReference type="Proteomes" id="UP001154282"/>
    </source>
</evidence>
<comment type="caution">
    <text evidence="7">The sequence shown here is derived from an EMBL/GenBank/DDBJ whole genome shotgun (WGS) entry which is preliminary data.</text>
</comment>
<dbReference type="AlphaFoldDB" id="A0AAV0ND05"/>
<evidence type="ECO:0000259" key="5">
    <source>
        <dbReference type="Pfam" id="PF01397"/>
    </source>
</evidence>
<comment type="cofactor">
    <cofactor evidence="1">
        <name>Mg(2+)</name>
        <dbReference type="ChEBI" id="CHEBI:18420"/>
    </cofactor>
</comment>
<dbReference type="InterPro" id="IPR005630">
    <property type="entry name" value="Terpene_synthase_metal-bd"/>
</dbReference>
<keyword evidence="2" id="KW-0479">Metal-binding</keyword>
<name>A0AAV0ND05_9ROSI</name>
<dbReference type="InterPro" id="IPR001906">
    <property type="entry name" value="Terpene_synth_N"/>
</dbReference>
<dbReference type="CDD" id="cd00684">
    <property type="entry name" value="Terpene_cyclase_plant_C1"/>
    <property type="match status" value="1"/>
</dbReference>
<protein>
    <submittedName>
        <fullName evidence="7">Uncharacterized protein</fullName>
    </submittedName>
</protein>
<dbReference type="GO" id="GO:0016102">
    <property type="term" value="P:diterpenoid biosynthetic process"/>
    <property type="evidence" value="ECO:0007669"/>
    <property type="project" value="InterPro"/>
</dbReference>
<dbReference type="EMBL" id="CAMGYJ010000008">
    <property type="protein sequence ID" value="CAI0456475.1"/>
    <property type="molecule type" value="Genomic_DNA"/>
</dbReference>
<organism evidence="7 8">
    <name type="scientific">Linum tenue</name>
    <dbReference type="NCBI Taxonomy" id="586396"/>
    <lineage>
        <taxon>Eukaryota</taxon>
        <taxon>Viridiplantae</taxon>
        <taxon>Streptophyta</taxon>
        <taxon>Embryophyta</taxon>
        <taxon>Tracheophyta</taxon>
        <taxon>Spermatophyta</taxon>
        <taxon>Magnoliopsida</taxon>
        <taxon>eudicotyledons</taxon>
        <taxon>Gunneridae</taxon>
        <taxon>Pentapetalae</taxon>
        <taxon>rosids</taxon>
        <taxon>fabids</taxon>
        <taxon>Malpighiales</taxon>
        <taxon>Linaceae</taxon>
        <taxon>Linum</taxon>
    </lineage>
</organism>
<evidence type="ECO:0000256" key="2">
    <source>
        <dbReference type="ARBA" id="ARBA00022723"/>
    </source>
</evidence>
<dbReference type="SUPFAM" id="SSF48239">
    <property type="entry name" value="Terpenoid cyclases/Protein prenyltransferases"/>
    <property type="match status" value="1"/>
</dbReference>
<evidence type="ECO:0000259" key="6">
    <source>
        <dbReference type="Pfam" id="PF03936"/>
    </source>
</evidence>
<dbReference type="Pfam" id="PF03936">
    <property type="entry name" value="Terpene_synth_C"/>
    <property type="match status" value="1"/>
</dbReference>
<keyword evidence="8" id="KW-1185">Reference proteome</keyword>
<dbReference type="Proteomes" id="UP001154282">
    <property type="component" value="Unassembled WGS sequence"/>
</dbReference>
<keyword evidence="3" id="KW-0460">Magnesium</keyword>
<dbReference type="PANTHER" id="PTHR31225:SF93">
    <property type="entry name" value="ALPHA-HUMULENE_(-)-(E)-BETA-CARYOPHYLLENE SYNTHASE"/>
    <property type="match status" value="1"/>
</dbReference>
<dbReference type="SUPFAM" id="SSF48576">
    <property type="entry name" value="Terpenoid synthases"/>
    <property type="match status" value="1"/>
</dbReference>
<evidence type="ECO:0000256" key="3">
    <source>
        <dbReference type="ARBA" id="ARBA00022842"/>
    </source>
</evidence>
<accession>A0AAV0ND05</accession>
<proteinExistence type="predicted"/>
<dbReference type="Gene3D" id="1.50.10.130">
    <property type="entry name" value="Terpene synthase, N-terminal domain"/>
    <property type="match status" value="1"/>
</dbReference>
<evidence type="ECO:0000313" key="7">
    <source>
        <dbReference type="EMBL" id="CAI0456475.1"/>
    </source>
</evidence>
<dbReference type="GO" id="GO:0010333">
    <property type="term" value="F:terpene synthase activity"/>
    <property type="evidence" value="ECO:0007669"/>
    <property type="project" value="InterPro"/>
</dbReference>
<gene>
    <name evidence="7" type="ORF">LITE_LOCUS32778</name>
</gene>
<dbReference type="GO" id="GO:0000287">
    <property type="term" value="F:magnesium ion binding"/>
    <property type="evidence" value="ECO:0007669"/>
    <property type="project" value="InterPro"/>
</dbReference>
<dbReference type="InterPro" id="IPR036965">
    <property type="entry name" value="Terpene_synth_N_sf"/>
</dbReference>
<dbReference type="InterPro" id="IPR008930">
    <property type="entry name" value="Terpenoid_cyclase/PrenylTrfase"/>
</dbReference>